<feature type="transmembrane region" description="Helical" evidence="7">
    <location>
        <begin position="325"/>
        <end position="343"/>
    </location>
</feature>
<organism evidence="8 9">
    <name type="scientific">Oldenlandia corymbosa var. corymbosa</name>
    <dbReference type="NCBI Taxonomy" id="529605"/>
    <lineage>
        <taxon>Eukaryota</taxon>
        <taxon>Viridiplantae</taxon>
        <taxon>Streptophyta</taxon>
        <taxon>Embryophyta</taxon>
        <taxon>Tracheophyta</taxon>
        <taxon>Spermatophyta</taxon>
        <taxon>Magnoliopsida</taxon>
        <taxon>eudicotyledons</taxon>
        <taxon>Gunneridae</taxon>
        <taxon>Pentapetalae</taxon>
        <taxon>asterids</taxon>
        <taxon>lamiids</taxon>
        <taxon>Gentianales</taxon>
        <taxon>Rubiaceae</taxon>
        <taxon>Rubioideae</taxon>
        <taxon>Spermacoceae</taxon>
        <taxon>Hedyotis-Oldenlandia complex</taxon>
        <taxon>Oldenlandia</taxon>
    </lineage>
</organism>
<name>A0AAV1C2M9_OLDCO</name>
<gene>
    <name evidence="8" type="ORF">OLC1_LOCUS2166</name>
</gene>
<dbReference type="GO" id="GO:0016020">
    <property type="term" value="C:membrane"/>
    <property type="evidence" value="ECO:0007669"/>
    <property type="project" value="UniProtKB-SubCell"/>
</dbReference>
<feature type="transmembrane region" description="Helical" evidence="7">
    <location>
        <begin position="404"/>
        <end position="422"/>
    </location>
</feature>
<dbReference type="SUPFAM" id="SSF103473">
    <property type="entry name" value="MFS general substrate transporter"/>
    <property type="match status" value="1"/>
</dbReference>
<dbReference type="GO" id="GO:0006857">
    <property type="term" value="P:oligopeptide transport"/>
    <property type="evidence" value="ECO:0007669"/>
    <property type="project" value="InterPro"/>
</dbReference>
<keyword evidence="3 7" id="KW-0812">Transmembrane</keyword>
<dbReference type="Proteomes" id="UP001161247">
    <property type="component" value="Chromosome 1"/>
</dbReference>
<feature type="transmembrane region" description="Helical" evidence="7">
    <location>
        <begin position="69"/>
        <end position="88"/>
    </location>
</feature>
<feature type="transmembrane region" description="Helical" evidence="7">
    <location>
        <begin position="442"/>
        <end position="466"/>
    </location>
</feature>
<evidence type="ECO:0000256" key="2">
    <source>
        <dbReference type="ARBA" id="ARBA00005982"/>
    </source>
</evidence>
<dbReference type="AlphaFoldDB" id="A0AAV1C2M9"/>
<evidence type="ECO:0000256" key="4">
    <source>
        <dbReference type="ARBA" id="ARBA00022989"/>
    </source>
</evidence>
<dbReference type="EMBL" id="OX459118">
    <property type="protein sequence ID" value="CAI9089906.1"/>
    <property type="molecule type" value="Genomic_DNA"/>
</dbReference>
<evidence type="ECO:0000313" key="8">
    <source>
        <dbReference type="EMBL" id="CAI9089906.1"/>
    </source>
</evidence>
<evidence type="ECO:0000256" key="1">
    <source>
        <dbReference type="ARBA" id="ARBA00004141"/>
    </source>
</evidence>
<feature type="transmembrane region" description="Helical" evidence="7">
    <location>
        <begin position="179"/>
        <end position="202"/>
    </location>
</feature>
<keyword evidence="9" id="KW-1185">Reference proteome</keyword>
<feature type="transmembrane region" description="Helical" evidence="7">
    <location>
        <begin position="363"/>
        <end position="383"/>
    </location>
</feature>
<comment type="similarity">
    <text evidence="6">Belongs to the major facilitator superfamily. Phosphate:H(+) symporter (TC 2.A.1.9) family.</text>
</comment>
<feature type="transmembrane region" description="Helical" evidence="7">
    <location>
        <begin position="487"/>
        <end position="506"/>
    </location>
</feature>
<feature type="transmembrane region" description="Helical" evidence="7">
    <location>
        <begin position="208"/>
        <end position="228"/>
    </location>
</feature>
<dbReference type="InterPro" id="IPR036259">
    <property type="entry name" value="MFS_trans_sf"/>
</dbReference>
<evidence type="ECO:0000256" key="5">
    <source>
        <dbReference type="ARBA" id="ARBA00023136"/>
    </source>
</evidence>
<comment type="subcellular location">
    <subcellularLocation>
        <location evidence="1">Membrane</location>
        <topology evidence="1">Multi-pass membrane protein</topology>
    </subcellularLocation>
</comment>
<dbReference type="InterPro" id="IPR018456">
    <property type="entry name" value="PTR2_symporter_CS"/>
</dbReference>
<evidence type="ECO:0000256" key="6">
    <source>
        <dbReference type="ARBA" id="ARBA00044504"/>
    </source>
</evidence>
<evidence type="ECO:0000256" key="3">
    <source>
        <dbReference type="ARBA" id="ARBA00022692"/>
    </source>
</evidence>
<comment type="similarity">
    <text evidence="2">Belongs to the major facilitator superfamily. Proton-dependent oligopeptide transporter (POT/PTR) (TC 2.A.17) family.</text>
</comment>
<feature type="transmembrane region" description="Helical" evidence="7">
    <location>
        <begin position="27"/>
        <end position="49"/>
    </location>
</feature>
<accession>A0AAV1C2M9</accession>
<keyword evidence="5 7" id="KW-0472">Membrane</keyword>
<evidence type="ECO:0000313" key="9">
    <source>
        <dbReference type="Proteomes" id="UP001161247"/>
    </source>
</evidence>
<dbReference type="PANTHER" id="PTHR11654">
    <property type="entry name" value="OLIGOPEPTIDE TRANSPORTER-RELATED"/>
    <property type="match status" value="1"/>
</dbReference>
<reference evidence="8" key="1">
    <citation type="submission" date="2023-03" db="EMBL/GenBank/DDBJ databases">
        <authorList>
            <person name="Julca I."/>
        </authorList>
    </citation>
    <scope>NUCLEOTIDE SEQUENCE</scope>
</reference>
<keyword evidence="4 7" id="KW-1133">Transmembrane helix</keyword>
<protein>
    <submittedName>
        <fullName evidence="8">OLC1v1024559C2</fullName>
    </submittedName>
</protein>
<proteinExistence type="inferred from homology"/>
<dbReference type="Pfam" id="PF00854">
    <property type="entry name" value="PTR2"/>
    <property type="match status" value="1"/>
</dbReference>
<evidence type="ECO:0000256" key="7">
    <source>
        <dbReference type="SAM" id="Phobius"/>
    </source>
</evidence>
<dbReference type="Gene3D" id="1.20.1250.20">
    <property type="entry name" value="MFS general substrate transporter like domains"/>
    <property type="match status" value="1"/>
</dbReference>
<dbReference type="InterPro" id="IPR000109">
    <property type="entry name" value="POT_fam"/>
</dbReference>
<dbReference type="PROSITE" id="PS01022">
    <property type="entry name" value="PTR2_1"/>
    <property type="match status" value="1"/>
</dbReference>
<feature type="transmembrane region" description="Helical" evidence="7">
    <location>
        <begin position="526"/>
        <end position="548"/>
    </location>
</feature>
<feature type="transmembrane region" description="Helical" evidence="7">
    <location>
        <begin position="95"/>
        <end position="119"/>
    </location>
</feature>
<sequence>MEDFSNNKSIEDSGDFGPIPTAKKGGWITLPFILATVAGLSMAYGGLVSNLEVYLIQEFNIERISAAKIYNATNAIISILPVAAAILADSFLGCYSVIWISSLITSLGLLLLILTAALSKLRPPPCESGSSDPCKTPTLIQHTALYLGLGLVSVGLAGTRFTVGSIGAYQFDKSKQQGVFFNWFTFVIYISYVMSSTAIVYVESYVSWAWGFGICFATNTLALMLFLAGTSFYRQMKPHGSPFASLARVVVAAVRKSGVTHSHNPDDYCQGHDYGTPALPTKFLWCLNGAAFRTEWDIGQQGKMTKSWKLCTVTEVEDFKCLIKLVPLWISSLIVSTPLVIQLSMVNLQALSMDRHLGQKLEIPAGTMPIFIFMSTCITIFFVDRLLLKMWNKITCKPISPLQRVGIGHVLNVVSMAVLALVEAKRLKMARLHNLQGQDINAVVPMSIFWLVPSLALAGIGEGFHFPGQISFYYKEFPKHLKSTSTAVFSLCIGIGFYMGNGLIDIVRGSTDWLPENLNNGRLDNVYWLVTALGGINFCYFLLCTSLYK</sequence>
<dbReference type="GO" id="GO:0022857">
    <property type="term" value="F:transmembrane transporter activity"/>
    <property type="evidence" value="ECO:0007669"/>
    <property type="project" value="InterPro"/>
</dbReference>